<dbReference type="PANTHER" id="PTHR45749">
    <property type="match status" value="1"/>
</dbReference>
<dbReference type="InterPro" id="IPR006580">
    <property type="entry name" value="Znf_TTF"/>
</dbReference>
<feature type="region of interest" description="Disordered" evidence="1">
    <location>
        <begin position="1"/>
        <end position="29"/>
    </location>
</feature>
<protein>
    <recommendedName>
        <fullName evidence="2">TTF-type domain-containing protein</fullName>
    </recommendedName>
</protein>
<dbReference type="SMART" id="SM00597">
    <property type="entry name" value="ZnF_TTF"/>
    <property type="match status" value="1"/>
</dbReference>
<feature type="region of interest" description="Disordered" evidence="1">
    <location>
        <begin position="214"/>
        <end position="233"/>
    </location>
</feature>
<evidence type="ECO:0000313" key="5">
    <source>
        <dbReference type="Proteomes" id="UP000663836"/>
    </source>
</evidence>
<evidence type="ECO:0000256" key="1">
    <source>
        <dbReference type="SAM" id="MobiDB-lite"/>
    </source>
</evidence>
<dbReference type="Pfam" id="PF14291">
    <property type="entry name" value="DUF4371"/>
    <property type="match status" value="1"/>
</dbReference>
<accession>A0A819VQF2</accession>
<dbReference type="PANTHER" id="PTHR45749:SF21">
    <property type="entry name" value="DUF4371 DOMAIN-CONTAINING PROTEIN"/>
    <property type="match status" value="1"/>
</dbReference>
<dbReference type="EMBL" id="CAJOBD010008440">
    <property type="protein sequence ID" value="CAF4112553.1"/>
    <property type="molecule type" value="Genomic_DNA"/>
</dbReference>
<name>A0A819VQF2_9BILA</name>
<evidence type="ECO:0000313" key="3">
    <source>
        <dbReference type="EMBL" id="CAF1474490.1"/>
    </source>
</evidence>
<dbReference type="AlphaFoldDB" id="A0A819VQF2"/>
<gene>
    <name evidence="4" type="ORF">JBS370_LOCUS32261</name>
    <name evidence="3" type="ORF">ZHD862_LOCUS36287</name>
</gene>
<feature type="domain" description="TTF-type" evidence="2">
    <location>
        <begin position="265"/>
        <end position="358"/>
    </location>
</feature>
<reference evidence="4" key="1">
    <citation type="submission" date="2021-02" db="EMBL/GenBank/DDBJ databases">
        <authorList>
            <person name="Nowell W R."/>
        </authorList>
    </citation>
    <scope>NUCLEOTIDE SEQUENCE</scope>
</reference>
<feature type="region of interest" description="Disordered" evidence="1">
    <location>
        <begin position="71"/>
        <end position="103"/>
    </location>
</feature>
<dbReference type="InterPro" id="IPR008906">
    <property type="entry name" value="HATC_C_dom"/>
</dbReference>
<comment type="caution">
    <text evidence="4">The sequence shown here is derived from an EMBL/GenBank/DDBJ whole genome shotgun (WGS) entry which is preliminary data.</text>
</comment>
<dbReference type="Proteomes" id="UP000663836">
    <property type="component" value="Unassembled WGS sequence"/>
</dbReference>
<dbReference type="GO" id="GO:0046983">
    <property type="term" value="F:protein dimerization activity"/>
    <property type="evidence" value="ECO:0007669"/>
    <property type="project" value="InterPro"/>
</dbReference>
<dbReference type="EMBL" id="CAJNOT010005767">
    <property type="protein sequence ID" value="CAF1474490.1"/>
    <property type="molecule type" value="Genomic_DNA"/>
</dbReference>
<evidence type="ECO:0000313" key="4">
    <source>
        <dbReference type="EMBL" id="CAF4112553.1"/>
    </source>
</evidence>
<dbReference type="Proteomes" id="UP000663864">
    <property type="component" value="Unassembled WGS sequence"/>
</dbReference>
<proteinExistence type="predicted"/>
<dbReference type="SUPFAM" id="SSF53098">
    <property type="entry name" value="Ribonuclease H-like"/>
    <property type="match status" value="1"/>
</dbReference>
<dbReference type="InterPro" id="IPR025398">
    <property type="entry name" value="DUF4371"/>
</dbReference>
<dbReference type="Pfam" id="PF05699">
    <property type="entry name" value="Dimer_Tnp_hAT"/>
    <property type="match status" value="1"/>
</dbReference>
<dbReference type="InterPro" id="IPR012337">
    <property type="entry name" value="RNaseH-like_sf"/>
</dbReference>
<organism evidence="4 5">
    <name type="scientific">Rotaria sordida</name>
    <dbReference type="NCBI Taxonomy" id="392033"/>
    <lineage>
        <taxon>Eukaryota</taxon>
        <taxon>Metazoa</taxon>
        <taxon>Spiralia</taxon>
        <taxon>Gnathifera</taxon>
        <taxon>Rotifera</taxon>
        <taxon>Eurotatoria</taxon>
        <taxon>Bdelloidea</taxon>
        <taxon>Philodinida</taxon>
        <taxon>Philodinidae</taxon>
        <taxon>Rotaria</taxon>
    </lineage>
</organism>
<sequence>MSAKQSQITTFFSQNKKQKKNKDSDGNSTSVNILSTNLNEIQGEIALCADMLPLESSETSTLALPTASSSTLASLTSPSSTSVSLTSPSSRLPLPTSPSSTLALSTSPSSTLVSLTSPSSVLALPTSPSSTLALPTSSSSTLVSLTSPSSTLVPLTSPSSTLALPTSSSSALVSLTSPSSILALPTSPSSTLALPTSSSSTLVSLTSPSSILALPTSPSSTSTSLTSPSSTSASTTTKLKCEAICCTSNDLYVPRNQSDFKLSSDKRSCQLGWFLKYQWLTYCQSENKVYCYFCRTAYYRGFHPEPNKSGEAMLAFTGFSDWKNAIARLKKHESSKIHSDCVYLVKQQPKPTVAAQLNLTHQIQQAKRRRMLLTEIQCIKYLLRQGLAIRGHVEDEANLIQLLKLRASDVDGLAEWLKEKNYLSHDVINEICQLILSIISERKIYSIICDETRDESGKEQLCFTIRSVDNDFIIYEDVLGMYMITSQSAADITKVILDIICRCNLDIKDCRGQGYDGAPSMAGHISGVAARIQRLCSKAFFVHCNAHSLDLTLQDLTSTSSSISTALNITNDIINFIKDSPKRLNLLDTLTDLNNYTQLKPLCPHRWTVRASSINSLLINYSLVKTALTEIGEEGGHPAPKANGLTEQMDKFSTYFGLKLGEIKTDEYFMIFFQGIQAEAKSLTDEPFLPRPRKPPLRFTNYLPTPTRYETIYDFYHYQYFEVINKIIDALDSRFKQSVFPLLCNVEKFILSVANITREEDTVRLNDIKEFLVDDIDIDQLERELTMLPDYFSTVNKQKNLNLKRITKISTICELLNIEPVGKNLFCEYRKLLLLYLTIPTTTATAERSFSALNRIKTHLRCTMTQQRLNHVIIPHIHKEKLDLLDLNRICSEFISKNQNRKNLFGHE</sequence>
<evidence type="ECO:0000259" key="2">
    <source>
        <dbReference type="SMART" id="SM00597"/>
    </source>
</evidence>